<organism evidence="2 3">
    <name type="scientific">Brucella ciceri</name>
    <dbReference type="NCBI Taxonomy" id="391287"/>
    <lineage>
        <taxon>Bacteria</taxon>
        <taxon>Pseudomonadati</taxon>
        <taxon>Pseudomonadota</taxon>
        <taxon>Alphaproteobacteria</taxon>
        <taxon>Hyphomicrobiales</taxon>
        <taxon>Brucellaceae</taxon>
        <taxon>Brucella/Ochrobactrum group</taxon>
        <taxon>Brucella</taxon>
    </lineage>
</organism>
<keyword evidence="3" id="KW-1185">Reference proteome</keyword>
<dbReference type="SUPFAM" id="SSF51126">
    <property type="entry name" value="Pectin lyase-like"/>
    <property type="match status" value="1"/>
</dbReference>
<dbReference type="EMBL" id="JAAVLR010000002">
    <property type="protein sequence ID" value="NKC29161.1"/>
    <property type="molecule type" value="Genomic_DNA"/>
</dbReference>
<sequence>MVSSTSSAVGNITGSTGVVTVTGPGSKWTNSGDLYIGRFSREGSLDIATGGVVSNVGGFIGYAANSAGEVTVNGAGSQWNGASVLYVGYGGDGTLTISDSGTVNASEVTIAEYDISTGVLNVGAAEARPAVAPGILSTSKVTFGSGTSSLVFNHTDMSGNYEFAPALTGGTATTTTVDVYAGTTVMVGAGNDYFGRTAVYDGAVLVAGSTKVFSPNSDYDVQSGAMLDLRGNSQTILSLVNAGVVNMGTDTTPGTVLTVAGNYSGNGGAVHFNTVLGDDASATDLLVVAGETAGSTSVKITNAGGTGAQTVEGIKIIEVGGASEGILPFLVTMKHWTTGRQSGRSLCLHAGAQWH</sequence>
<dbReference type="NCBIfam" id="TIGR04393">
    <property type="entry name" value="rpt_T5SS_PEPC"/>
    <property type="match status" value="2"/>
</dbReference>
<name>A0ABX1DWN2_9HYPH</name>
<dbReference type="Proteomes" id="UP000568486">
    <property type="component" value="Unassembled WGS sequence"/>
</dbReference>
<dbReference type="NCBIfam" id="TIGR01414">
    <property type="entry name" value="autotrans_barl"/>
    <property type="match status" value="1"/>
</dbReference>
<evidence type="ECO:0000259" key="1">
    <source>
        <dbReference type="Pfam" id="PF18883"/>
    </source>
</evidence>
<dbReference type="CDD" id="cd01344">
    <property type="entry name" value="PL2_Passenger_AT"/>
    <property type="match status" value="1"/>
</dbReference>
<protein>
    <submittedName>
        <fullName evidence="2">Autotransporter outer membrane beta-barrel domain-containing protein</fullName>
    </submittedName>
</protein>
<proteinExistence type="predicted"/>
<dbReference type="InterPro" id="IPR006315">
    <property type="entry name" value="OM_autotransptr_brl_dom"/>
</dbReference>
<dbReference type="InterPro" id="IPR043990">
    <property type="entry name" value="AC_1"/>
</dbReference>
<feature type="domain" description="Autochaperone" evidence="1">
    <location>
        <begin position="253"/>
        <end position="322"/>
    </location>
</feature>
<accession>A0ABX1DWN2</accession>
<dbReference type="Gene3D" id="2.160.20.20">
    <property type="match status" value="1"/>
</dbReference>
<evidence type="ECO:0000313" key="3">
    <source>
        <dbReference type="Proteomes" id="UP000568486"/>
    </source>
</evidence>
<dbReference type="Pfam" id="PF18883">
    <property type="entry name" value="AC_1"/>
    <property type="match status" value="1"/>
</dbReference>
<dbReference type="InterPro" id="IPR011050">
    <property type="entry name" value="Pectin_lyase_fold/virulence"/>
</dbReference>
<reference evidence="2 3" key="1">
    <citation type="submission" date="2020-03" db="EMBL/GenBank/DDBJ databases">
        <title>Whole genome sequencing of clinical and environmental type strains of Ochrobactrum.</title>
        <authorList>
            <person name="Dharne M."/>
        </authorList>
    </citation>
    <scope>NUCLEOTIDE SEQUENCE [LARGE SCALE GENOMIC DNA]</scope>
    <source>
        <strain evidence="2 3">DSM 22292</strain>
    </source>
</reference>
<gene>
    <name evidence="2" type="ORF">HED52_21730</name>
</gene>
<dbReference type="InterPro" id="IPR012332">
    <property type="entry name" value="Autotransporter_pectin_lyase_C"/>
</dbReference>
<evidence type="ECO:0000313" key="2">
    <source>
        <dbReference type="EMBL" id="NKC29161.1"/>
    </source>
</evidence>
<comment type="caution">
    <text evidence="2">The sequence shown here is derived from an EMBL/GenBank/DDBJ whole genome shotgun (WGS) entry which is preliminary data.</text>
</comment>
<dbReference type="InterPro" id="IPR030895">
    <property type="entry name" value="T5SS_PEPC_rpt"/>
</dbReference>